<name>A0A0E0CWV5_9ORYZ</name>
<dbReference type="Gramene" id="OMERI03G07260.1">
    <property type="protein sequence ID" value="OMERI03G07260.1"/>
    <property type="gene ID" value="OMERI03G07260"/>
</dbReference>
<dbReference type="Proteomes" id="UP000008021">
    <property type="component" value="Chromosome 3"/>
</dbReference>
<evidence type="ECO:0000256" key="1">
    <source>
        <dbReference type="SAM" id="MobiDB-lite"/>
    </source>
</evidence>
<accession>A0A0E0CWV5</accession>
<organism evidence="2">
    <name type="scientific">Oryza meridionalis</name>
    <dbReference type="NCBI Taxonomy" id="40149"/>
    <lineage>
        <taxon>Eukaryota</taxon>
        <taxon>Viridiplantae</taxon>
        <taxon>Streptophyta</taxon>
        <taxon>Embryophyta</taxon>
        <taxon>Tracheophyta</taxon>
        <taxon>Spermatophyta</taxon>
        <taxon>Magnoliopsida</taxon>
        <taxon>Liliopsida</taxon>
        <taxon>Poales</taxon>
        <taxon>Poaceae</taxon>
        <taxon>BOP clade</taxon>
        <taxon>Oryzoideae</taxon>
        <taxon>Oryzeae</taxon>
        <taxon>Oryzinae</taxon>
        <taxon>Oryza</taxon>
    </lineage>
</organism>
<evidence type="ECO:0000313" key="3">
    <source>
        <dbReference type="Proteomes" id="UP000008021"/>
    </source>
</evidence>
<reference evidence="2" key="1">
    <citation type="submission" date="2015-04" db="UniProtKB">
        <authorList>
            <consortium name="EnsemblPlants"/>
        </authorList>
    </citation>
    <scope>IDENTIFICATION</scope>
</reference>
<feature type="compositionally biased region" description="Basic and acidic residues" evidence="1">
    <location>
        <begin position="60"/>
        <end position="72"/>
    </location>
</feature>
<keyword evidence="3" id="KW-1185">Reference proteome</keyword>
<dbReference type="HOGENOM" id="CLU_1374150_0_0_1"/>
<feature type="region of interest" description="Disordered" evidence="1">
    <location>
        <begin position="45"/>
        <end position="164"/>
    </location>
</feature>
<reference evidence="2" key="2">
    <citation type="submission" date="2018-05" db="EMBL/GenBank/DDBJ databases">
        <title>OmerRS3 (Oryza meridionalis Reference Sequence Version 3).</title>
        <authorList>
            <person name="Zhang J."/>
            <person name="Kudrna D."/>
            <person name="Lee S."/>
            <person name="Talag J."/>
            <person name="Welchert J."/>
            <person name="Wing R.A."/>
        </authorList>
    </citation>
    <scope>NUCLEOTIDE SEQUENCE [LARGE SCALE GENOMIC DNA]</scope>
    <source>
        <strain evidence="2">cv. OR44</strain>
    </source>
</reference>
<feature type="compositionally biased region" description="Low complexity" evidence="1">
    <location>
        <begin position="75"/>
        <end position="89"/>
    </location>
</feature>
<dbReference type="EnsemblPlants" id="OMERI03G07260.1">
    <property type="protein sequence ID" value="OMERI03G07260.1"/>
    <property type="gene ID" value="OMERI03G07260"/>
</dbReference>
<evidence type="ECO:0000313" key="2">
    <source>
        <dbReference type="EnsemblPlants" id="OMERI03G07260.1"/>
    </source>
</evidence>
<feature type="region of interest" description="Disordered" evidence="1">
    <location>
        <begin position="1"/>
        <end position="28"/>
    </location>
</feature>
<protein>
    <submittedName>
        <fullName evidence="2">Uncharacterized protein</fullName>
    </submittedName>
</protein>
<sequence length="199" mass="20635">MAALGAEGRRCSRRRAAVDDERAGASKHGCGGAIAIAVVVRGGALGDGDDELTVGVGGGDHGEERAWREAKSHRSSSNAAAPSSPSTPAERSRTMTLVTPRWISTARALAPPDGVNPSAAATNRSAGVGGEQELEHLGEDVQEPPQLLPFGHPRRRRSDPAPPLHGDGVLLRRWVHPHGRNSQAAGSLMVLGDAATIHA</sequence>
<proteinExistence type="predicted"/>
<dbReference type="AlphaFoldDB" id="A0A0E0CWV5"/>